<proteinExistence type="predicted"/>
<dbReference type="AlphaFoldDB" id="A0A9W7LTV6"/>
<protein>
    <submittedName>
        <fullName evidence="1">Uncharacterized protein</fullName>
    </submittedName>
</protein>
<evidence type="ECO:0000313" key="2">
    <source>
        <dbReference type="Proteomes" id="UP001165190"/>
    </source>
</evidence>
<dbReference type="Proteomes" id="UP001165190">
    <property type="component" value="Unassembled WGS sequence"/>
</dbReference>
<evidence type="ECO:0000313" key="1">
    <source>
        <dbReference type="EMBL" id="GMI75651.1"/>
    </source>
</evidence>
<accession>A0A9W7LTV6</accession>
<organism evidence="1 2">
    <name type="scientific">Hibiscus trionum</name>
    <name type="common">Flower of an hour</name>
    <dbReference type="NCBI Taxonomy" id="183268"/>
    <lineage>
        <taxon>Eukaryota</taxon>
        <taxon>Viridiplantae</taxon>
        <taxon>Streptophyta</taxon>
        <taxon>Embryophyta</taxon>
        <taxon>Tracheophyta</taxon>
        <taxon>Spermatophyta</taxon>
        <taxon>Magnoliopsida</taxon>
        <taxon>eudicotyledons</taxon>
        <taxon>Gunneridae</taxon>
        <taxon>Pentapetalae</taxon>
        <taxon>rosids</taxon>
        <taxon>malvids</taxon>
        <taxon>Malvales</taxon>
        <taxon>Malvaceae</taxon>
        <taxon>Malvoideae</taxon>
        <taxon>Hibiscus</taxon>
    </lineage>
</organism>
<comment type="caution">
    <text evidence="1">The sequence shown here is derived from an EMBL/GenBank/DDBJ whole genome shotgun (WGS) entry which is preliminary data.</text>
</comment>
<sequence>MEERLENVEQACEDIRRDIESRLEKTQQETRDHISQSQEDLFVRLAAMLTEKGSEKKKGVVINPSALTEDPSLPLKTHVSIETPAAKHPFFQTKSSLQGEMTTHDDPSEYVVPDVNECDKLKVELPKQLED</sequence>
<name>A0A9W7LTV6_HIBTR</name>
<keyword evidence="2" id="KW-1185">Reference proteome</keyword>
<gene>
    <name evidence="1" type="ORF">HRI_001234400</name>
</gene>
<reference evidence="1" key="1">
    <citation type="submission" date="2023-05" db="EMBL/GenBank/DDBJ databases">
        <title>Genome and transcriptome analyses reveal genes involved in the formation of fine ridges on petal epidermal cells in Hibiscus trionum.</title>
        <authorList>
            <person name="Koshimizu S."/>
            <person name="Masuda S."/>
            <person name="Ishii T."/>
            <person name="Shirasu K."/>
            <person name="Hoshino A."/>
            <person name="Arita M."/>
        </authorList>
    </citation>
    <scope>NUCLEOTIDE SEQUENCE</scope>
    <source>
        <strain evidence="1">Hamamatsu line</strain>
    </source>
</reference>
<dbReference type="EMBL" id="BSYR01000011">
    <property type="protein sequence ID" value="GMI75651.1"/>
    <property type="molecule type" value="Genomic_DNA"/>
</dbReference>